<evidence type="ECO:0000313" key="7">
    <source>
        <dbReference type="EMBL" id="MBO1320059.1"/>
    </source>
</evidence>
<reference evidence="7" key="1">
    <citation type="submission" date="2021-03" db="EMBL/GenBank/DDBJ databases">
        <authorList>
            <person name="Wang G."/>
        </authorList>
    </citation>
    <scope>NUCLEOTIDE SEQUENCE</scope>
    <source>
        <strain evidence="7">KCTC 12899</strain>
    </source>
</reference>
<dbReference type="AlphaFoldDB" id="A0A8J7QAH7"/>
<gene>
    <name evidence="7" type="ORF">J3U88_16410</name>
</gene>
<organism evidence="7 8">
    <name type="scientific">Acanthopleuribacter pedis</name>
    <dbReference type="NCBI Taxonomy" id="442870"/>
    <lineage>
        <taxon>Bacteria</taxon>
        <taxon>Pseudomonadati</taxon>
        <taxon>Acidobacteriota</taxon>
        <taxon>Holophagae</taxon>
        <taxon>Acanthopleuribacterales</taxon>
        <taxon>Acanthopleuribacteraceae</taxon>
        <taxon>Acanthopleuribacter</taxon>
    </lineage>
</organism>
<evidence type="ECO:0000256" key="4">
    <source>
        <dbReference type="ARBA" id="ARBA00022801"/>
    </source>
</evidence>
<dbReference type="SUPFAM" id="SSF51445">
    <property type="entry name" value="(Trans)glycosidases"/>
    <property type="match status" value="1"/>
</dbReference>
<keyword evidence="4" id="KW-0378">Hydrolase</keyword>
<dbReference type="PANTHER" id="PTHR22600:SF57">
    <property type="entry name" value="BETA-N-ACETYLHEXOSAMINIDASE"/>
    <property type="match status" value="1"/>
</dbReference>
<evidence type="ECO:0000259" key="6">
    <source>
        <dbReference type="Pfam" id="PF00728"/>
    </source>
</evidence>
<dbReference type="InterPro" id="IPR025705">
    <property type="entry name" value="Beta_hexosaminidase_sua/sub"/>
</dbReference>
<dbReference type="InterPro" id="IPR015883">
    <property type="entry name" value="Glyco_hydro_20_cat"/>
</dbReference>
<dbReference type="Proteomes" id="UP000664417">
    <property type="component" value="Unassembled WGS sequence"/>
</dbReference>
<dbReference type="GO" id="GO:0005975">
    <property type="term" value="P:carbohydrate metabolic process"/>
    <property type="evidence" value="ECO:0007669"/>
    <property type="project" value="InterPro"/>
</dbReference>
<dbReference type="GO" id="GO:0004563">
    <property type="term" value="F:beta-N-acetylhexosaminidase activity"/>
    <property type="evidence" value="ECO:0007669"/>
    <property type="project" value="UniProtKB-EC"/>
</dbReference>
<evidence type="ECO:0000256" key="5">
    <source>
        <dbReference type="PIRSR" id="PIRSR625705-1"/>
    </source>
</evidence>
<sequence length="638" mass="71849">MSFVTHAPEWWDWVWPQTQQAHFNADNKKPVRWPRTITYHADKNPLLNNAWRRLNADFQAAGKVLQPVAPSRDTLIVLERKEHGPAQIEDPDRETFSILHHSGNLFLIATSELGWFRAIQQLAAMVRAGREVLQSHGGLQEFAVFAHPEFPTRGVCLDISRGKVPTLNTLRETIDGLARFHVNHLQLYTEHTFAYQGHETVWRDASPLTGDDIDQLHTYCAQRGMRLVANQNSLGHFHRWLVHEPYRALAEVPEGFSHPFSFEPEPFSLCPTDPAALDLLRDLYGQLLPHFESPLVNVGLDETMDLGQGRSKEICAAKGKTAVYLDFLNQVNDLLKEHGKRMMFWGDILIEEPRALERVPRDAVALEWGYEADHPFAEHCKHYRKSGLTYWLCPGTSSWSSLAGRVGNALVNLQRACAEGLEQRAAGIVVTDWGDYGHWQTPPVAWPGLMAGAGLAWLAMPLEEDIELAPWAERLSRHCDPFPTLEHAWIWLELGELYRVSGAKTTNGSALFFLIRFADADLNHPRLGGLTEAGLIEVGTALDGLAARISKLPPAEEHTAYLDWTRRMLSWCVAFGRARFQCGADQPVAALPSETKQVLRDDLHKLATTFARLWPGRFRPGGLDVATAGFARLQRLLN</sequence>
<dbReference type="EC" id="3.2.1.52" evidence="3"/>
<evidence type="ECO:0000313" key="8">
    <source>
        <dbReference type="Proteomes" id="UP000664417"/>
    </source>
</evidence>
<proteinExistence type="inferred from homology"/>
<feature type="domain" description="Glycoside hydrolase family 20 catalytic" evidence="6">
    <location>
        <begin position="150"/>
        <end position="388"/>
    </location>
</feature>
<dbReference type="Gene3D" id="3.20.20.80">
    <property type="entry name" value="Glycosidases"/>
    <property type="match status" value="1"/>
</dbReference>
<dbReference type="RefSeq" id="WP_207860012.1">
    <property type="nucleotide sequence ID" value="NZ_JAFREP010000015.1"/>
</dbReference>
<evidence type="ECO:0000256" key="2">
    <source>
        <dbReference type="ARBA" id="ARBA00006285"/>
    </source>
</evidence>
<dbReference type="GO" id="GO:0016020">
    <property type="term" value="C:membrane"/>
    <property type="evidence" value="ECO:0007669"/>
    <property type="project" value="TreeGrafter"/>
</dbReference>
<feature type="active site" description="Proton donor" evidence="5">
    <location>
        <position position="302"/>
    </location>
</feature>
<name>A0A8J7QAH7_9BACT</name>
<accession>A0A8J7QAH7</accession>
<evidence type="ECO:0000256" key="1">
    <source>
        <dbReference type="ARBA" id="ARBA00001231"/>
    </source>
</evidence>
<dbReference type="EMBL" id="JAFREP010000015">
    <property type="protein sequence ID" value="MBO1320059.1"/>
    <property type="molecule type" value="Genomic_DNA"/>
</dbReference>
<comment type="similarity">
    <text evidence="2">Belongs to the glycosyl hydrolase 20 family.</text>
</comment>
<dbReference type="GO" id="GO:0030203">
    <property type="term" value="P:glycosaminoglycan metabolic process"/>
    <property type="evidence" value="ECO:0007669"/>
    <property type="project" value="TreeGrafter"/>
</dbReference>
<comment type="catalytic activity">
    <reaction evidence="1">
        <text>Hydrolysis of terminal non-reducing N-acetyl-D-hexosamine residues in N-acetyl-beta-D-hexosaminides.</text>
        <dbReference type="EC" id="3.2.1.52"/>
    </reaction>
</comment>
<dbReference type="InterPro" id="IPR017853">
    <property type="entry name" value="GH"/>
</dbReference>
<dbReference type="PRINTS" id="PR00738">
    <property type="entry name" value="GLHYDRLASE20"/>
</dbReference>
<evidence type="ECO:0000256" key="3">
    <source>
        <dbReference type="ARBA" id="ARBA00012663"/>
    </source>
</evidence>
<comment type="caution">
    <text evidence="7">The sequence shown here is derived from an EMBL/GenBank/DDBJ whole genome shotgun (WGS) entry which is preliminary data.</text>
</comment>
<dbReference type="PANTHER" id="PTHR22600">
    <property type="entry name" value="BETA-HEXOSAMINIDASE"/>
    <property type="match status" value="1"/>
</dbReference>
<dbReference type="CDD" id="cd06565">
    <property type="entry name" value="GH20_GcnA-like"/>
    <property type="match status" value="1"/>
</dbReference>
<dbReference type="Pfam" id="PF00728">
    <property type="entry name" value="Glyco_hydro_20"/>
    <property type="match status" value="1"/>
</dbReference>
<keyword evidence="8" id="KW-1185">Reference proteome</keyword>
<protein>
    <recommendedName>
        <fullName evidence="3">beta-N-acetylhexosaminidase</fullName>
        <ecNumber evidence="3">3.2.1.52</ecNumber>
    </recommendedName>
</protein>